<evidence type="ECO:0000256" key="6">
    <source>
        <dbReference type="ARBA" id="ARBA00039302"/>
    </source>
</evidence>
<dbReference type="Pfam" id="PF04117">
    <property type="entry name" value="Mpv17_PMP22"/>
    <property type="match status" value="1"/>
</dbReference>
<evidence type="ECO:0000256" key="7">
    <source>
        <dbReference type="RuleBase" id="RU363053"/>
    </source>
</evidence>
<evidence type="ECO:0000256" key="2">
    <source>
        <dbReference type="ARBA" id="ARBA00006824"/>
    </source>
</evidence>
<keyword evidence="4" id="KW-1133">Transmembrane helix</keyword>
<sequence length="215" mass="25186">MFKLLELYKHSLTKRPHITNAIMTGSLFGIGDVVAQLLFSHSEYPSSDNYNIVSDNDVKDLTSYDYLRTLRAITYGSLIFSFIGKKWYNILHYNVRFSHIHNSHWKNQILRVSVDQILFAPISLPFYFCCMTIMEGQSIAVAKKKLDVEWWNTLKVNWTIWPLFQMINFSFIPLQHQLLAVNVIAIFWNAFLSYKNSITALDKEKRIVHYPPVTE</sequence>
<accession>A0AAN7WNS3</accession>
<gene>
    <name evidence="8" type="ORF">RI543_001089</name>
</gene>
<organism evidence="8 9">
    <name type="scientific">Arxiozyma heterogenica</name>
    <dbReference type="NCBI Taxonomy" id="278026"/>
    <lineage>
        <taxon>Eukaryota</taxon>
        <taxon>Fungi</taxon>
        <taxon>Dikarya</taxon>
        <taxon>Ascomycota</taxon>
        <taxon>Saccharomycotina</taxon>
        <taxon>Saccharomycetes</taxon>
        <taxon>Saccharomycetales</taxon>
        <taxon>Saccharomycetaceae</taxon>
        <taxon>Arxiozyma</taxon>
    </lineage>
</organism>
<evidence type="ECO:0000256" key="4">
    <source>
        <dbReference type="ARBA" id="ARBA00022989"/>
    </source>
</evidence>
<reference evidence="9" key="1">
    <citation type="submission" date="2023-07" db="EMBL/GenBank/DDBJ databases">
        <title>A draft genome of Kazachstania heterogenica Y-27499.</title>
        <authorList>
            <person name="Donic C."/>
            <person name="Kralova J.S."/>
            <person name="Fidel L."/>
            <person name="Ben-Dor S."/>
            <person name="Jung S."/>
        </authorList>
    </citation>
    <scope>NUCLEOTIDE SEQUENCE [LARGE SCALE GENOMIC DNA]</scope>
    <source>
        <strain evidence="9">Y27499</strain>
    </source>
</reference>
<evidence type="ECO:0000313" key="9">
    <source>
        <dbReference type="Proteomes" id="UP001306508"/>
    </source>
</evidence>
<comment type="subcellular location">
    <subcellularLocation>
        <location evidence="1">Membrane</location>
        <topology evidence="1">Multi-pass membrane protein</topology>
    </subcellularLocation>
</comment>
<dbReference type="PANTHER" id="PTHR11266">
    <property type="entry name" value="PEROXISOMAL MEMBRANE PROTEIN 2, PXMP2 MPV17"/>
    <property type="match status" value="1"/>
</dbReference>
<evidence type="ECO:0000313" key="8">
    <source>
        <dbReference type="EMBL" id="KAK5781540.1"/>
    </source>
</evidence>
<dbReference type="AlphaFoldDB" id="A0AAN7WNS3"/>
<dbReference type="GO" id="GO:0016020">
    <property type="term" value="C:membrane"/>
    <property type="evidence" value="ECO:0007669"/>
    <property type="project" value="UniProtKB-SubCell"/>
</dbReference>
<protein>
    <recommendedName>
        <fullName evidence="6">Protein SYM1</fullName>
    </recommendedName>
</protein>
<dbReference type="GO" id="GO:0005739">
    <property type="term" value="C:mitochondrion"/>
    <property type="evidence" value="ECO:0007669"/>
    <property type="project" value="TreeGrafter"/>
</dbReference>
<name>A0AAN7WNS3_9SACH</name>
<evidence type="ECO:0000256" key="5">
    <source>
        <dbReference type="ARBA" id="ARBA00023136"/>
    </source>
</evidence>
<dbReference type="InterPro" id="IPR007248">
    <property type="entry name" value="Mpv17_PMP22"/>
</dbReference>
<evidence type="ECO:0000256" key="1">
    <source>
        <dbReference type="ARBA" id="ARBA00004141"/>
    </source>
</evidence>
<keyword evidence="5" id="KW-0472">Membrane</keyword>
<dbReference type="PANTHER" id="PTHR11266:SF17">
    <property type="entry name" value="PROTEIN MPV17"/>
    <property type="match status" value="1"/>
</dbReference>
<keyword evidence="3" id="KW-0812">Transmembrane</keyword>
<proteinExistence type="inferred from homology"/>
<keyword evidence="9" id="KW-1185">Reference proteome</keyword>
<dbReference type="EMBL" id="JAWIZZ010000035">
    <property type="protein sequence ID" value="KAK5781540.1"/>
    <property type="molecule type" value="Genomic_DNA"/>
</dbReference>
<comment type="similarity">
    <text evidence="2 7">Belongs to the peroxisomal membrane protein PXMP2/4 family.</text>
</comment>
<dbReference type="Proteomes" id="UP001306508">
    <property type="component" value="Unassembled WGS sequence"/>
</dbReference>
<evidence type="ECO:0000256" key="3">
    <source>
        <dbReference type="ARBA" id="ARBA00022692"/>
    </source>
</evidence>
<comment type="caution">
    <text evidence="8">The sequence shown here is derived from an EMBL/GenBank/DDBJ whole genome shotgun (WGS) entry which is preliminary data.</text>
</comment>